<keyword evidence="1" id="KW-1133">Transmembrane helix</keyword>
<accession>A0A218MKM1</accession>
<evidence type="ECO:0000256" key="1">
    <source>
        <dbReference type="SAM" id="Phobius"/>
    </source>
</evidence>
<keyword evidence="1" id="KW-0812">Transmembrane</keyword>
<keyword evidence="1" id="KW-0472">Membrane</keyword>
<sequence length="69" mass="7797">MAIQPKTTREHIISLYGYITGLKKDVKHMHEGIHDLGGKIDKIYWVLLGTVGAVSLLLLEKVLDKGFFF</sequence>
<dbReference type="EMBL" id="KY052797">
    <property type="protein sequence ID" value="ASE99823.1"/>
    <property type="molecule type" value="Genomic_DNA"/>
</dbReference>
<protein>
    <submittedName>
        <fullName evidence="2">Uncharacterized protein</fullName>
    </submittedName>
</protein>
<reference evidence="2" key="1">
    <citation type="submission" date="2016-10" db="EMBL/GenBank/DDBJ databases">
        <authorList>
            <person name="Varghese N."/>
        </authorList>
    </citation>
    <scope>NUCLEOTIDE SEQUENCE</scope>
</reference>
<reference evidence="2" key="2">
    <citation type="journal article" date="2017" name="Nat. Commun.">
        <title>Single-virus genomics reveals hidden cosmopolitan and abundant viruses.</title>
        <authorList>
            <person name="Martinez-Hernandez F."/>
            <person name="Fornas O."/>
            <person name="Lluesma Gomez M."/>
            <person name="Bolduc B."/>
            <person name="de la Cruz Pena M.J."/>
            <person name="Martinez J.M."/>
            <person name="Anton J."/>
            <person name="Gasol J.M."/>
            <person name="Rosselli R."/>
            <person name="Rodriguez-Valera F."/>
            <person name="Sullivan M.B."/>
            <person name="Acinas S.G."/>
            <person name="Martinez-Garcia M."/>
        </authorList>
    </citation>
    <scope>NUCLEOTIDE SEQUENCE</scope>
</reference>
<evidence type="ECO:0000313" key="2">
    <source>
        <dbReference type="EMBL" id="ASE99823.1"/>
    </source>
</evidence>
<organism evidence="2">
    <name type="scientific">uncultured virus</name>
    <dbReference type="NCBI Taxonomy" id="340016"/>
    <lineage>
        <taxon>Viruses</taxon>
        <taxon>environmental samples</taxon>
    </lineage>
</organism>
<name>A0A218MKM1_9VIRU</name>
<proteinExistence type="predicted"/>
<feature type="transmembrane region" description="Helical" evidence="1">
    <location>
        <begin position="43"/>
        <end position="63"/>
    </location>
</feature>